<protein>
    <submittedName>
        <fullName evidence="3">Uncharacterized protein</fullName>
    </submittedName>
</protein>
<dbReference type="EMBL" id="KZ678401">
    <property type="protein sequence ID" value="PSR94146.1"/>
    <property type="molecule type" value="Genomic_DNA"/>
</dbReference>
<feature type="compositionally biased region" description="Pro residues" evidence="1">
    <location>
        <begin position="186"/>
        <end position="196"/>
    </location>
</feature>
<name>A0A2T3AEF5_9PEZI</name>
<feature type="compositionally biased region" description="Low complexity" evidence="1">
    <location>
        <begin position="158"/>
        <end position="171"/>
    </location>
</feature>
<keyword evidence="4" id="KW-1185">Reference proteome</keyword>
<dbReference type="AlphaFoldDB" id="A0A2T3AEF5"/>
<evidence type="ECO:0000313" key="3">
    <source>
        <dbReference type="EMBL" id="PSR94146.1"/>
    </source>
</evidence>
<proteinExistence type="predicted"/>
<reference evidence="3 4" key="1">
    <citation type="journal article" date="2018" name="Mycol. Prog.">
        <title>Coniella lustricola, a new species from submerged detritus.</title>
        <authorList>
            <person name="Raudabaugh D.B."/>
            <person name="Iturriaga T."/>
            <person name="Carver A."/>
            <person name="Mondo S."/>
            <person name="Pangilinan J."/>
            <person name="Lipzen A."/>
            <person name="He G."/>
            <person name="Amirebrahimi M."/>
            <person name="Grigoriev I.V."/>
            <person name="Miller A.N."/>
        </authorList>
    </citation>
    <scope>NUCLEOTIDE SEQUENCE [LARGE SCALE GENOMIC DNA]</scope>
    <source>
        <strain evidence="3 4">B22-T-1</strain>
    </source>
</reference>
<keyword evidence="2" id="KW-1133">Transmembrane helix</keyword>
<dbReference type="Proteomes" id="UP000241462">
    <property type="component" value="Unassembled WGS sequence"/>
</dbReference>
<feature type="transmembrane region" description="Helical" evidence="2">
    <location>
        <begin position="128"/>
        <end position="145"/>
    </location>
</feature>
<evidence type="ECO:0000313" key="4">
    <source>
        <dbReference type="Proteomes" id="UP000241462"/>
    </source>
</evidence>
<evidence type="ECO:0000256" key="1">
    <source>
        <dbReference type="SAM" id="MobiDB-lite"/>
    </source>
</evidence>
<sequence length="196" mass="21361">MALSLAKSLAAAKHLSSTQKPSGRGGSRYRCRHRCRHRCRYTQGQYRESVLAMPSWLATATGPLLANPSASRRPTSYTYTFFSLRMLHAANIFALLLLSSCSPALVPLPHPWPSATHSTFALPLSRTLSLLFGHLLFLAVARRLVTSGAAAKKRSRSRSSQQQEGSGDSSKVTPQRPDPSTLAAVPRPPAPWTNKV</sequence>
<evidence type="ECO:0000256" key="2">
    <source>
        <dbReference type="SAM" id="Phobius"/>
    </source>
</evidence>
<gene>
    <name evidence="3" type="ORF">BD289DRAFT_158528</name>
</gene>
<feature type="region of interest" description="Disordered" evidence="1">
    <location>
        <begin position="150"/>
        <end position="196"/>
    </location>
</feature>
<feature type="transmembrane region" description="Helical" evidence="2">
    <location>
        <begin position="89"/>
        <end position="108"/>
    </location>
</feature>
<organism evidence="3 4">
    <name type="scientific">Coniella lustricola</name>
    <dbReference type="NCBI Taxonomy" id="2025994"/>
    <lineage>
        <taxon>Eukaryota</taxon>
        <taxon>Fungi</taxon>
        <taxon>Dikarya</taxon>
        <taxon>Ascomycota</taxon>
        <taxon>Pezizomycotina</taxon>
        <taxon>Sordariomycetes</taxon>
        <taxon>Sordariomycetidae</taxon>
        <taxon>Diaporthales</taxon>
        <taxon>Schizoparmaceae</taxon>
        <taxon>Coniella</taxon>
    </lineage>
</organism>
<keyword evidence="2" id="KW-0812">Transmembrane</keyword>
<accession>A0A2T3AEF5</accession>
<keyword evidence="2" id="KW-0472">Membrane</keyword>
<dbReference type="InParanoid" id="A0A2T3AEF5"/>